<dbReference type="GO" id="GO:0005525">
    <property type="term" value="F:GTP binding"/>
    <property type="evidence" value="ECO:0007669"/>
    <property type="project" value="UniProtKB-KW"/>
</dbReference>
<dbReference type="PANTHER" id="PTHR42698">
    <property type="entry name" value="GTPASE ERA"/>
    <property type="match status" value="1"/>
</dbReference>
<organism evidence="8 9">
    <name type="scientific">Coccomyxa viridis</name>
    <dbReference type="NCBI Taxonomy" id="1274662"/>
    <lineage>
        <taxon>Eukaryota</taxon>
        <taxon>Viridiplantae</taxon>
        <taxon>Chlorophyta</taxon>
        <taxon>core chlorophytes</taxon>
        <taxon>Trebouxiophyceae</taxon>
        <taxon>Trebouxiophyceae incertae sedis</taxon>
        <taxon>Coccomyxaceae</taxon>
        <taxon>Coccomyxa</taxon>
    </lineage>
</organism>
<feature type="region of interest" description="Disordered" evidence="5">
    <location>
        <begin position="67"/>
        <end position="92"/>
    </location>
</feature>
<feature type="region of interest" description="Disordered" evidence="5">
    <location>
        <begin position="210"/>
        <end position="242"/>
    </location>
</feature>
<dbReference type="AlphaFoldDB" id="A0AAV1IJT7"/>
<dbReference type="InterPro" id="IPR005662">
    <property type="entry name" value="GTPase_Era-like"/>
</dbReference>
<evidence type="ECO:0000256" key="2">
    <source>
        <dbReference type="ARBA" id="ARBA00022741"/>
    </source>
</evidence>
<feature type="compositionally biased region" description="Low complexity" evidence="5">
    <location>
        <begin position="165"/>
        <end position="184"/>
    </location>
</feature>
<dbReference type="Gene3D" id="3.40.50.300">
    <property type="entry name" value="P-loop containing nucleotide triphosphate hydrolases"/>
    <property type="match status" value="1"/>
</dbReference>
<dbReference type="InterPro" id="IPR030388">
    <property type="entry name" value="G_ERA_dom"/>
</dbReference>
<evidence type="ECO:0000256" key="1">
    <source>
        <dbReference type="ARBA" id="ARBA00007921"/>
    </source>
</evidence>
<comment type="caution">
    <text evidence="8">The sequence shown here is derived from an EMBL/GenBank/DDBJ whole genome shotgun (WGS) entry which is preliminary data.</text>
</comment>
<keyword evidence="2" id="KW-0547">Nucleotide-binding</keyword>
<keyword evidence="4" id="KW-0342">GTP-binding</keyword>
<dbReference type="CDD" id="cd22534">
    <property type="entry name" value="KH-II_Era"/>
    <property type="match status" value="1"/>
</dbReference>
<accession>A0AAV1IJT7</accession>
<keyword evidence="9" id="KW-1185">Reference proteome</keyword>
<feature type="region of interest" description="Disordered" evidence="5">
    <location>
        <begin position="111"/>
        <end position="147"/>
    </location>
</feature>
<dbReference type="EMBL" id="CAUYUE010000015">
    <property type="protein sequence ID" value="CAK0786906.1"/>
    <property type="molecule type" value="Genomic_DNA"/>
</dbReference>
<dbReference type="GO" id="GO:0000028">
    <property type="term" value="P:ribosomal small subunit assembly"/>
    <property type="evidence" value="ECO:0007669"/>
    <property type="project" value="TreeGrafter"/>
</dbReference>
<proteinExistence type="inferred from homology"/>
<dbReference type="InterPro" id="IPR015946">
    <property type="entry name" value="KH_dom-like_a/b"/>
</dbReference>
<evidence type="ECO:0000313" key="8">
    <source>
        <dbReference type="EMBL" id="CAK0786906.1"/>
    </source>
</evidence>
<dbReference type="SUPFAM" id="SSF52540">
    <property type="entry name" value="P-loop containing nucleoside triphosphate hydrolases"/>
    <property type="match status" value="1"/>
</dbReference>
<dbReference type="InterPro" id="IPR006073">
    <property type="entry name" value="GTP-bd"/>
</dbReference>
<name>A0AAV1IJT7_9CHLO</name>
<evidence type="ECO:0000256" key="4">
    <source>
        <dbReference type="ARBA" id="ARBA00023134"/>
    </source>
</evidence>
<dbReference type="GO" id="GO:0043024">
    <property type="term" value="F:ribosomal small subunit binding"/>
    <property type="evidence" value="ECO:0007669"/>
    <property type="project" value="TreeGrafter"/>
</dbReference>
<evidence type="ECO:0000256" key="5">
    <source>
        <dbReference type="SAM" id="MobiDB-lite"/>
    </source>
</evidence>
<evidence type="ECO:0000259" key="7">
    <source>
        <dbReference type="Pfam" id="PF07650"/>
    </source>
</evidence>
<dbReference type="Proteomes" id="UP001314263">
    <property type="component" value="Unassembled WGS sequence"/>
</dbReference>
<dbReference type="InterPro" id="IPR004044">
    <property type="entry name" value="KH_dom_type_2"/>
</dbReference>
<dbReference type="InterPro" id="IPR005225">
    <property type="entry name" value="Small_GTP-bd"/>
</dbReference>
<reference evidence="8 9" key="1">
    <citation type="submission" date="2023-10" db="EMBL/GenBank/DDBJ databases">
        <authorList>
            <person name="Maclean D."/>
            <person name="Macfadyen A."/>
        </authorList>
    </citation>
    <scope>NUCLEOTIDE SEQUENCE [LARGE SCALE GENOMIC DNA]</scope>
</reference>
<dbReference type="InterPro" id="IPR009019">
    <property type="entry name" value="KH_sf_prok-type"/>
</dbReference>
<evidence type="ECO:0000259" key="6">
    <source>
        <dbReference type="Pfam" id="PF01926"/>
    </source>
</evidence>
<dbReference type="InterPro" id="IPR027417">
    <property type="entry name" value="P-loop_NTPase"/>
</dbReference>
<feature type="compositionally biased region" description="Low complexity" evidence="5">
    <location>
        <begin position="67"/>
        <end position="90"/>
    </location>
</feature>
<dbReference type="NCBIfam" id="TIGR00436">
    <property type="entry name" value="era"/>
    <property type="match status" value="1"/>
</dbReference>
<dbReference type="PANTHER" id="PTHR42698:SF1">
    <property type="entry name" value="GTPASE ERA, MITOCHONDRIAL"/>
    <property type="match status" value="1"/>
</dbReference>
<dbReference type="NCBIfam" id="TIGR00231">
    <property type="entry name" value="small_GTP"/>
    <property type="match status" value="1"/>
</dbReference>
<evidence type="ECO:0000256" key="3">
    <source>
        <dbReference type="ARBA" id="ARBA00022884"/>
    </source>
</evidence>
<sequence>MPPAHLRKLARQFCEGSERIQSDAYGIWRFVACIRVLADETLVAGISKERSGCWKGACVRYSSQAVSSSNSSSSSSVNESSSTDSLTSNTQASGIARSLEQRVSRLLVEDTESPALESQPNVPEHTLRLTSASKEPDHSQRQPSQWARYREHRIATHQHAAEVQSLLASSPSVAKSSSSITSDSIQEPVNEGRGVNDSDKLQQLWSLVGSPSKEASAREAAAESAHLDPGPMHNDNAPSQKMFGDQGQIYAQAERQSSPLSEHDSIGALPQPSRSVWGSMGPPDGHRPSQSVPIHKQQLLQAGVIGVPNSGKSTLTNALVGSKVSAVSAKTNTTGAARLGAFTEDNCQVALYDTPGVVHTRFLHGPRHARSVRSAWGTASSCELLMCIVDAHRQITKPDIRVYNVVEELASGPLPEWNPIPSILVLNKVDLLSRQHDTALQHLRDRFLQLFPFQGVFHTSARHGTGVQELKHYLLDKCEPAKWIVESWEATDMGPSDLATEVVREKLFKRLYKELPYRLDIKDAGLSIFRDGSIRIEKHVLVHSNQVRAIVVGARGATIGEIGIGARKDLEAVLDRRVHLILEVKVASQ</sequence>
<dbReference type="CDD" id="cd04163">
    <property type="entry name" value="Era"/>
    <property type="match status" value="1"/>
</dbReference>
<feature type="domain" description="KH type-2" evidence="7">
    <location>
        <begin position="531"/>
        <end position="587"/>
    </location>
</feature>
<dbReference type="Gene3D" id="3.30.300.20">
    <property type="match status" value="1"/>
</dbReference>
<dbReference type="Pfam" id="PF07650">
    <property type="entry name" value="KH_2"/>
    <property type="match status" value="1"/>
</dbReference>
<keyword evidence="3" id="KW-0694">RNA-binding</keyword>
<comment type="similarity">
    <text evidence="1">Belongs to the TRAFAC class TrmE-Era-EngA-EngB-Septin-like GTPase superfamily. Era GTPase family.</text>
</comment>
<dbReference type="GO" id="GO:0019843">
    <property type="term" value="F:rRNA binding"/>
    <property type="evidence" value="ECO:0007669"/>
    <property type="project" value="TreeGrafter"/>
</dbReference>
<feature type="domain" description="G" evidence="6">
    <location>
        <begin position="302"/>
        <end position="428"/>
    </location>
</feature>
<dbReference type="SUPFAM" id="SSF54814">
    <property type="entry name" value="Prokaryotic type KH domain (KH-domain type II)"/>
    <property type="match status" value="1"/>
</dbReference>
<gene>
    <name evidence="8" type="ORF">CVIRNUC_010120</name>
</gene>
<dbReference type="Pfam" id="PF01926">
    <property type="entry name" value="MMR_HSR1"/>
    <property type="match status" value="1"/>
</dbReference>
<evidence type="ECO:0000313" key="9">
    <source>
        <dbReference type="Proteomes" id="UP001314263"/>
    </source>
</evidence>
<feature type="region of interest" description="Disordered" evidence="5">
    <location>
        <begin position="165"/>
        <end position="198"/>
    </location>
</feature>
<protein>
    <submittedName>
        <fullName evidence="8">Uncharacterized protein</fullName>
    </submittedName>
</protein>